<evidence type="ECO:0008006" key="13">
    <source>
        <dbReference type="Google" id="ProtNLM"/>
    </source>
</evidence>
<evidence type="ECO:0000256" key="7">
    <source>
        <dbReference type="SAM" id="MobiDB-lite"/>
    </source>
</evidence>
<evidence type="ECO:0000256" key="3">
    <source>
        <dbReference type="ARBA" id="ARBA00022553"/>
    </source>
</evidence>
<gene>
    <name evidence="11" type="ORF">PBY51_013098</name>
</gene>
<protein>
    <recommendedName>
        <fullName evidence="13">SLIT-ROBO Rho GTPase-activating protein 3</fullName>
    </recommendedName>
</protein>
<keyword evidence="2" id="KW-0343">GTPase activation</keyword>
<dbReference type="Proteomes" id="UP001346869">
    <property type="component" value="Unassembled WGS sequence"/>
</dbReference>
<evidence type="ECO:0000256" key="1">
    <source>
        <dbReference type="ARBA" id="ARBA00022443"/>
    </source>
</evidence>
<dbReference type="Pfam" id="PF00018">
    <property type="entry name" value="SH3_1"/>
    <property type="match status" value="1"/>
</dbReference>
<dbReference type="InterPro" id="IPR035648">
    <property type="entry name" value="srGAP1/2/3_SH3"/>
</dbReference>
<reference evidence="11 12" key="2">
    <citation type="journal article" date="2023" name="Mol. Biol. Evol.">
        <title>Genomics of Secondarily Temperate Adaptation in the Only Non-Antarctic Icefish.</title>
        <authorList>
            <person name="Rivera-Colon A.G."/>
            <person name="Rayamajhi N."/>
            <person name="Minhas B.F."/>
            <person name="Madrigal G."/>
            <person name="Bilyk K.T."/>
            <person name="Yoon V."/>
            <person name="Hune M."/>
            <person name="Gregory S."/>
            <person name="Cheng C.H.C."/>
            <person name="Catchen J.M."/>
        </authorList>
    </citation>
    <scope>NUCLEOTIDE SEQUENCE [LARGE SCALE GENOMIC DNA]</scope>
    <source>
        <strain evidence="11">JMC-PN-2008</strain>
    </source>
</reference>
<dbReference type="AlphaFoldDB" id="A0AAN7XYI2"/>
<dbReference type="Gene3D" id="1.20.1270.60">
    <property type="entry name" value="Arfaptin homology (AH) domain/BAR domain"/>
    <property type="match status" value="1"/>
</dbReference>
<dbReference type="PROSITE" id="PS50002">
    <property type="entry name" value="SH3"/>
    <property type="match status" value="1"/>
</dbReference>
<evidence type="ECO:0000313" key="12">
    <source>
        <dbReference type="Proteomes" id="UP001346869"/>
    </source>
</evidence>
<feature type="compositionally biased region" description="Basic and acidic residues" evidence="7">
    <location>
        <begin position="875"/>
        <end position="884"/>
    </location>
</feature>
<dbReference type="InterPro" id="IPR031160">
    <property type="entry name" value="F_BAR_dom"/>
</dbReference>
<proteinExistence type="predicted"/>
<dbReference type="CDD" id="cd04383">
    <property type="entry name" value="RhoGAP_srGAP"/>
    <property type="match status" value="1"/>
</dbReference>
<keyword evidence="12" id="KW-1185">Reference proteome</keyword>
<feature type="compositionally biased region" description="Polar residues" evidence="7">
    <location>
        <begin position="1058"/>
        <end position="1072"/>
    </location>
</feature>
<dbReference type="SMART" id="SM00055">
    <property type="entry name" value="FCH"/>
    <property type="match status" value="1"/>
</dbReference>
<dbReference type="PROSITE" id="PS51741">
    <property type="entry name" value="F_BAR"/>
    <property type="match status" value="1"/>
</dbReference>
<dbReference type="InterPro" id="IPR036028">
    <property type="entry name" value="SH3-like_dom_sf"/>
</dbReference>
<organism evidence="11 12">
    <name type="scientific">Eleginops maclovinus</name>
    <name type="common">Patagonian blennie</name>
    <name type="synonym">Eleginus maclovinus</name>
    <dbReference type="NCBI Taxonomy" id="56733"/>
    <lineage>
        <taxon>Eukaryota</taxon>
        <taxon>Metazoa</taxon>
        <taxon>Chordata</taxon>
        <taxon>Craniata</taxon>
        <taxon>Vertebrata</taxon>
        <taxon>Euteleostomi</taxon>
        <taxon>Actinopterygii</taxon>
        <taxon>Neopterygii</taxon>
        <taxon>Teleostei</taxon>
        <taxon>Neoteleostei</taxon>
        <taxon>Acanthomorphata</taxon>
        <taxon>Eupercaria</taxon>
        <taxon>Perciformes</taxon>
        <taxon>Notothenioidei</taxon>
        <taxon>Eleginopidae</taxon>
        <taxon>Eleginops</taxon>
    </lineage>
</organism>
<feature type="domain" description="Rho-GAP" evidence="9">
    <location>
        <begin position="486"/>
        <end position="670"/>
    </location>
</feature>
<name>A0AAN7XYI2_ELEMC</name>
<sequence>MSSTKYKKDKEIIADYETQVKEIRNQLVEQFKCLEQQSESRIQLLQDLQEFFRRKAEIELEYSRSLDKLAERFSSKIRSSREHQQFKKDQHLLSSVNCWYLVLNQTRRESRDHATLSDIYTNNVILRFAQITEDIIRLFKKSKDIGIQMHEELVKVTNELYNVMKTYHMYHTESISAESKLKDAEKQEEKQLSKSGDLNVNLLRHEDRQPRRSFVRKIEKIKEKRQAKYSENKLKCTKARNDYLLNLAATNAVVAKYYIHDVSDMIDCCDLGYHASLARTLRTYLSAEYNLETSRHEGLDIIENAVDNLDNRSDKHKIMDMHNQVFCPPMRFDYLPHMGDEVCQVSAQQPVQTELLMRYQQLQSRLTTLKIENEEVRKTLDATMQTLQDMLTVEDFDVSDAFQHSRSTESIKSVASESYMSKLNVAKRRSNQQETEMFYFSKFKEYLNGSNLIIKLQAKHDLLKQTLGEGERAECGTTRGRRNARARIQDSGQPIPLVVESCIRYINLYGLQQQGIFRVPGSQVEVNDIKNSFERGEDPLIDDQNDLDINSVAGVLKLYFRGLENPIFPKERFLDFISTIKLETGAERAHHIQQITVTLSRTIIIVMRYLFAFLNHLSQYSDENMMDPYNLAICFGPTLMPIPDGHDPVSCQAHVNEVIKTIIMHQELIFPNQRELDGPVYEKCMTGGEEYCDSPHSEPGTIDEADNGTEPHTSDEEVEQIEAIAKFDYVGRTPRELSFKKGASLLLYHRASEDWWEGRHNGVDGLIPHQYIVVQDLDDAFSDNLSQKADSEASSGPLLDDKSSSKNDAPSPCEPSPDYNFAGVMGRVRLRSDGAAVPRRRSGTETHSPTRGADTPPRAAACPSSPHKVSISKGRITESPEKTRIGTFGSSGSINYPERKTYPEGHPLRPVPGATRHSSLGDHKSLDTEALADDIEKTMNTALHELRELERQNTVKQAPDVVLDTLEPMKNPVSSEPGSPLHTIMIRDPDAAMRRSSSSTSEMMTTFKPALSARMAGAQLRPPPMRPVRPPPTQHRSSSSSSSGVGSPAVTPTEKMFPSNSTGAAANMSTSGDPGDKSGTM</sequence>
<dbReference type="GO" id="GO:0007165">
    <property type="term" value="P:signal transduction"/>
    <property type="evidence" value="ECO:0007669"/>
    <property type="project" value="InterPro"/>
</dbReference>
<dbReference type="SUPFAM" id="SSF103657">
    <property type="entry name" value="BAR/IMD domain-like"/>
    <property type="match status" value="1"/>
</dbReference>
<dbReference type="PANTHER" id="PTHR14166">
    <property type="entry name" value="SLIT-ROBO RHO GTPASE ACTIVATING PROTEIN"/>
    <property type="match status" value="1"/>
</dbReference>
<feature type="domain" description="SH3" evidence="8">
    <location>
        <begin position="718"/>
        <end position="777"/>
    </location>
</feature>
<feature type="compositionally biased region" description="Pro residues" evidence="7">
    <location>
        <begin position="1021"/>
        <end position="1033"/>
    </location>
</feature>
<evidence type="ECO:0000259" key="9">
    <source>
        <dbReference type="PROSITE" id="PS50238"/>
    </source>
</evidence>
<dbReference type="FunFam" id="1.10.555.10:FF:000010">
    <property type="entry name" value="SLIT-ROBO Rho GTPase-activating protein 1 isoform 2"/>
    <property type="match status" value="1"/>
</dbReference>
<dbReference type="EMBL" id="JAUZQC010000004">
    <property type="protein sequence ID" value="KAK5872388.1"/>
    <property type="molecule type" value="Genomic_DNA"/>
</dbReference>
<dbReference type="InterPro" id="IPR008936">
    <property type="entry name" value="Rho_GTPase_activation_prot"/>
</dbReference>
<dbReference type="Pfam" id="PF00611">
    <property type="entry name" value="FCH"/>
    <property type="match status" value="1"/>
</dbReference>
<reference evidence="11 12" key="1">
    <citation type="journal article" date="2023" name="Genes (Basel)">
        <title>Chromosome-Level Genome Assembly and Circadian Gene Repertoire of the Patagonia Blennie Eleginops maclovinus-The Closest Ancestral Proxy of Antarctic Cryonotothenioids.</title>
        <authorList>
            <person name="Cheng C.C."/>
            <person name="Rivera-Colon A.G."/>
            <person name="Minhas B.F."/>
            <person name="Wilson L."/>
            <person name="Rayamajhi N."/>
            <person name="Vargas-Chacoff L."/>
            <person name="Catchen J.M."/>
        </authorList>
    </citation>
    <scope>NUCLEOTIDE SEQUENCE [LARGE SCALE GENOMIC DNA]</scope>
    <source>
        <strain evidence="11">JMC-PN-2008</strain>
    </source>
</reference>
<evidence type="ECO:0000313" key="11">
    <source>
        <dbReference type="EMBL" id="KAK5872388.1"/>
    </source>
</evidence>
<feature type="region of interest" description="Disordered" evidence="7">
    <location>
        <begin position="1019"/>
        <end position="1081"/>
    </location>
</feature>
<comment type="caution">
    <text evidence="11">The sequence shown here is derived from an EMBL/GenBank/DDBJ whole genome shotgun (WGS) entry which is preliminary data.</text>
</comment>
<dbReference type="SMART" id="SM00326">
    <property type="entry name" value="SH3"/>
    <property type="match status" value="1"/>
</dbReference>
<dbReference type="GO" id="GO:0005096">
    <property type="term" value="F:GTPase activator activity"/>
    <property type="evidence" value="ECO:0007669"/>
    <property type="project" value="UniProtKB-KW"/>
</dbReference>
<evidence type="ECO:0000256" key="4">
    <source>
        <dbReference type="ARBA" id="ARBA00023054"/>
    </source>
</evidence>
<keyword evidence="3" id="KW-0597">Phosphoprotein</keyword>
<dbReference type="InterPro" id="IPR027267">
    <property type="entry name" value="AH/BAR_dom_sf"/>
</dbReference>
<keyword evidence="1 5" id="KW-0728">SH3 domain</keyword>
<evidence type="ECO:0000256" key="5">
    <source>
        <dbReference type="PROSITE-ProRule" id="PRU00192"/>
    </source>
</evidence>
<feature type="region of interest" description="Disordered" evidence="7">
    <location>
        <begin position="691"/>
        <end position="716"/>
    </location>
</feature>
<feature type="domain" description="F-BAR" evidence="10">
    <location>
        <begin position="18"/>
        <end position="314"/>
    </location>
</feature>
<dbReference type="Pfam" id="PF00620">
    <property type="entry name" value="RhoGAP"/>
    <property type="match status" value="1"/>
</dbReference>
<accession>A0AAN7XYI2</accession>
<dbReference type="PROSITE" id="PS50238">
    <property type="entry name" value="RHOGAP"/>
    <property type="match status" value="1"/>
</dbReference>
<dbReference type="SUPFAM" id="SSF50044">
    <property type="entry name" value="SH3-domain"/>
    <property type="match status" value="1"/>
</dbReference>
<dbReference type="FunFam" id="2.30.30.40:FF:000005">
    <property type="entry name" value="SLIT-ROBO Rho GTPase-activating protein 1 isoform 2"/>
    <property type="match status" value="1"/>
</dbReference>
<dbReference type="InterPro" id="IPR001060">
    <property type="entry name" value="FCH_dom"/>
</dbReference>
<dbReference type="SUPFAM" id="SSF48350">
    <property type="entry name" value="GTPase activation domain, GAP"/>
    <property type="match status" value="1"/>
</dbReference>
<dbReference type="Gene3D" id="2.30.30.40">
    <property type="entry name" value="SH3 Domains"/>
    <property type="match status" value="1"/>
</dbReference>
<keyword evidence="4 6" id="KW-0175">Coiled coil</keyword>
<evidence type="ECO:0000259" key="8">
    <source>
        <dbReference type="PROSITE" id="PS50002"/>
    </source>
</evidence>
<dbReference type="InterPro" id="IPR000198">
    <property type="entry name" value="RhoGAP_dom"/>
</dbReference>
<evidence type="ECO:0000256" key="6">
    <source>
        <dbReference type="PROSITE-ProRule" id="PRU01077"/>
    </source>
</evidence>
<dbReference type="CDD" id="cd11955">
    <property type="entry name" value="SH3_srGAP1-3"/>
    <property type="match status" value="1"/>
</dbReference>
<dbReference type="InterPro" id="IPR001452">
    <property type="entry name" value="SH3_domain"/>
</dbReference>
<evidence type="ECO:0000256" key="2">
    <source>
        <dbReference type="ARBA" id="ARBA00022468"/>
    </source>
</evidence>
<evidence type="ECO:0000259" key="10">
    <source>
        <dbReference type="PROSITE" id="PS51741"/>
    </source>
</evidence>
<dbReference type="Gene3D" id="1.10.555.10">
    <property type="entry name" value="Rho GTPase activation protein"/>
    <property type="match status" value="1"/>
</dbReference>
<dbReference type="InterPro" id="IPR051627">
    <property type="entry name" value="SLIT-ROBO_RhoGAP"/>
</dbReference>
<feature type="compositionally biased region" description="Basic and acidic residues" evidence="7">
    <location>
        <begin position="897"/>
        <end position="907"/>
    </location>
</feature>
<dbReference type="SMART" id="SM00324">
    <property type="entry name" value="RhoGAP"/>
    <property type="match status" value="1"/>
</dbReference>
<feature type="region of interest" description="Disordered" evidence="7">
    <location>
        <begin position="786"/>
        <end position="907"/>
    </location>
</feature>
<dbReference type="FunFam" id="1.20.1270.60:FF:000020">
    <property type="entry name" value="SLIT-ROBO Rho GTPase activating protein 3"/>
    <property type="match status" value="1"/>
</dbReference>